<reference evidence="1" key="1">
    <citation type="submission" date="2018-10" db="EMBL/GenBank/DDBJ databases">
        <title>Hidden diversity of soil giant viruses.</title>
        <authorList>
            <person name="Schulz F."/>
            <person name="Alteio L."/>
            <person name="Goudeau D."/>
            <person name="Ryan E.M."/>
            <person name="Malmstrom R.R."/>
            <person name="Blanchard J."/>
            <person name="Woyke T."/>
        </authorList>
    </citation>
    <scope>NUCLEOTIDE SEQUENCE</scope>
    <source>
        <strain evidence="1">TEV1</strain>
    </source>
</reference>
<evidence type="ECO:0000313" key="1">
    <source>
        <dbReference type="EMBL" id="AYV76693.1"/>
    </source>
</evidence>
<protein>
    <submittedName>
        <fullName evidence="1">Uncharacterized protein</fullName>
    </submittedName>
</protein>
<dbReference type="EMBL" id="MK071989">
    <property type="protein sequence ID" value="AYV76693.1"/>
    <property type="molecule type" value="Genomic_DNA"/>
</dbReference>
<accession>A0A3G4ZSW7</accession>
<name>A0A3G4ZSW7_9VIRU</name>
<sequence length="111" mass="12841">MSSQYSTNSEKTVAQILNERARKINDEKNKKLVDEYNMKMEIEVNEGIVTALEEIEKAVNQGLYSIEIFSAYHCELIDRIKNDERFSGLTFTDVSDVYQEDGYGCVKISWE</sequence>
<proteinExistence type="predicted"/>
<organism evidence="1">
    <name type="scientific">Terrestrivirus sp</name>
    <dbReference type="NCBI Taxonomy" id="2487775"/>
    <lineage>
        <taxon>Viruses</taxon>
        <taxon>Varidnaviria</taxon>
        <taxon>Bamfordvirae</taxon>
        <taxon>Nucleocytoviricota</taxon>
        <taxon>Megaviricetes</taxon>
        <taxon>Imitervirales</taxon>
        <taxon>Mimiviridae</taxon>
        <taxon>Klosneuvirinae</taxon>
    </lineage>
</organism>
<gene>
    <name evidence="1" type="ORF">Terrestrivirus11_34</name>
</gene>